<dbReference type="PROSITE" id="PS50302">
    <property type="entry name" value="PUM"/>
    <property type="match status" value="7"/>
</dbReference>
<dbReference type="GO" id="GO:0003729">
    <property type="term" value="F:mRNA binding"/>
    <property type="evidence" value="ECO:0007669"/>
    <property type="project" value="TreeGrafter"/>
</dbReference>
<dbReference type="PROSITE" id="PS50303">
    <property type="entry name" value="PUM_HD"/>
    <property type="match status" value="1"/>
</dbReference>
<feature type="repeat" description="Pumilio" evidence="4">
    <location>
        <begin position="544"/>
        <end position="579"/>
    </location>
</feature>
<sequence>MVVEEERRSEAAKMGRQEEREMELLLDEIPHATSTHHRIFHCGDDCCVDGLDELPPLWGPGCLRGCGTGLDLGPSSEGSYSSSSSSSSGSGLLYGGLPAPSAAEESALLDKLHDLHLGVGPREPIGPPNDRCGLVMESLAPRGYGAFWDPVPPNSLSFNVDKNPYLDHLHQHYSVDSCSADPWIESWPCGAKEVGTNGVLGRSSHHRGNYGGTFASCIHQSYPIPNTFLLSEKIGGDSTWNRKPSDASKSYYNPPSLNGRCTDSSSVKRPQPVRTQRNVEAFGSFRSGDSSILQGKGLCYVSNRQCDDLRTEIRIPQFDEELHAQGISTKFPAFPLKDGHLMGVRGCMCYIAKDQRGCRFLQRKLDEGKHQVDLIFNGVIDHAVELMVDPFGNYLMQKLLEVCSEEQLIEILLVLKEDPADLVKISLNIHGTRAVQKLIDTLRTRQQIVLVISAIQPGFLDLIKDLNGSHVLQHCLESFAAEDNKSVTLDTVDERYEFDRLVEFIFDAATEHCVEIATHRHGCCVLQKYIAHSTGDHLAKLIAEISANGYELARDPFGNYVIQYVLDMKNHLAVANLVAQFEGKYVQLSTQKFSSNVVEKCLKTFGEDDQATIIVELLSVSHFEQLLQDPYANYVIQSALENSKGHLRAALEEAICPHAGALRTSPFCKRIFSRALLKKCCRIGS</sequence>
<accession>A0A9E7LFP8</accession>
<dbReference type="CDD" id="cd07920">
    <property type="entry name" value="Pumilio"/>
    <property type="match status" value="1"/>
</dbReference>
<proteinExistence type="predicted"/>
<feature type="repeat" description="Pumilio" evidence="4">
    <location>
        <begin position="617"/>
        <end position="653"/>
    </location>
</feature>
<dbReference type="AlphaFoldDB" id="A0A9E7LFP8"/>
<name>A0A9E7LFP8_9LILI</name>
<dbReference type="InterPro" id="IPR033133">
    <property type="entry name" value="PUM-HD"/>
</dbReference>
<dbReference type="Pfam" id="PF00806">
    <property type="entry name" value="PUF"/>
    <property type="match status" value="8"/>
</dbReference>
<reference evidence="6" key="1">
    <citation type="submission" date="2022-05" db="EMBL/GenBank/DDBJ databases">
        <title>The Musa troglodytarum L. genome provides insights into the mechanism of non-climacteric behaviour and enrichment of carotenoids.</title>
        <authorList>
            <person name="Wang J."/>
        </authorList>
    </citation>
    <scope>NUCLEOTIDE SEQUENCE</scope>
    <source>
        <tissue evidence="6">Leaf</tissue>
    </source>
</reference>
<dbReference type="InterPro" id="IPR011989">
    <property type="entry name" value="ARM-like"/>
</dbReference>
<dbReference type="FunFam" id="1.25.10.10:FF:000237">
    <property type="entry name" value="Pumilio homolog 9"/>
    <property type="match status" value="1"/>
</dbReference>
<evidence type="ECO:0000256" key="2">
    <source>
        <dbReference type="ARBA" id="ARBA00022845"/>
    </source>
</evidence>
<dbReference type="PANTHER" id="PTHR12537:SF13">
    <property type="entry name" value="PUMILIO HOMOLOGY DOMAIN FAMILY MEMBER 4"/>
    <property type="match status" value="1"/>
</dbReference>
<evidence type="ECO:0000256" key="4">
    <source>
        <dbReference type="PROSITE-ProRule" id="PRU00317"/>
    </source>
</evidence>
<dbReference type="InterPro" id="IPR033712">
    <property type="entry name" value="Pumilio_RNA-bd"/>
</dbReference>
<evidence type="ECO:0000313" key="7">
    <source>
        <dbReference type="Proteomes" id="UP001055439"/>
    </source>
</evidence>
<feature type="repeat" description="Pumilio" evidence="4">
    <location>
        <begin position="580"/>
        <end position="616"/>
    </location>
</feature>
<dbReference type="PANTHER" id="PTHR12537">
    <property type="entry name" value="RNA BINDING PROTEIN PUMILIO-RELATED"/>
    <property type="match status" value="1"/>
</dbReference>
<feature type="repeat" description="Pumilio" evidence="4">
    <location>
        <begin position="454"/>
        <end position="490"/>
    </location>
</feature>
<feature type="repeat" description="Pumilio" evidence="4">
    <location>
        <begin position="417"/>
        <end position="453"/>
    </location>
</feature>
<organism evidence="6 7">
    <name type="scientific">Musa troglodytarum</name>
    <name type="common">fe'i banana</name>
    <dbReference type="NCBI Taxonomy" id="320322"/>
    <lineage>
        <taxon>Eukaryota</taxon>
        <taxon>Viridiplantae</taxon>
        <taxon>Streptophyta</taxon>
        <taxon>Embryophyta</taxon>
        <taxon>Tracheophyta</taxon>
        <taxon>Spermatophyta</taxon>
        <taxon>Magnoliopsida</taxon>
        <taxon>Liliopsida</taxon>
        <taxon>Zingiberales</taxon>
        <taxon>Musaceae</taxon>
        <taxon>Musa</taxon>
    </lineage>
</organism>
<evidence type="ECO:0000313" key="6">
    <source>
        <dbReference type="EMBL" id="URE49160.1"/>
    </source>
</evidence>
<dbReference type="GO" id="GO:0005737">
    <property type="term" value="C:cytoplasm"/>
    <property type="evidence" value="ECO:0007669"/>
    <property type="project" value="TreeGrafter"/>
</dbReference>
<dbReference type="SUPFAM" id="SSF48371">
    <property type="entry name" value="ARM repeat"/>
    <property type="match status" value="1"/>
</dbReference>
<feature type="repeat" description="Pumilio" evidence="4">
    <location>
        <begin position="378"/>
        <end position="414"/>
    </location>
</feature>
<dbReference type="SMART" id="SM00025">
    <property type="entry name" value="Pumilio"/>
    <property type="match status" value="8"/>
</dbReference>
<keyword evidence="1" id="KW-0677">Repeat</keyword>
<keyword evidence="2" id="KW-0810">Translation regulation</keyword>
<dbReference type="Gene3D" id="1.25.10.10">
    <property type="entry name" value="Leucine-rich Repeat Variant"/>
    <property type="match status" value="1"/>
</dbReference>
<feature type="domain" description="PUM-HD" evidence="5">
    <location>
        <begin position="317"/>
        <end position="679"/>
    </location>
</feature>
<dbReference type="InterPro" id="IPR001313">
    <property type="entry name" value="Pumilio_RNA-bd_rpt"/>
</dbReference>
<dbReference type="Proteomes" id="UP001055439">
    <property type="component" value="Chromosome 9"/>
</dbReference>
<evidence type="ECO:0000259" key="5">
    <source>
        <dbReference type="PROSITE" id="PS50303"/>
    </source>
</evidence>
<feature type="repeat" description="Pumilio" evidence="4">
    <location>
        <begin position="508"/>
        <end position="543"/>
    </location>
</feature>
<dbReference type="GO" id="GO:0006417">
    <property type="term" value="P:regulation of translation"/>
    <property type="evidence" value="ECO:0007669"/>
    <property type="project" value="UniProtKB-KW"/>
</dbReference>
<keyword evidence="7" id="KW-1185">Reference proteome</keyword>
<evidence type="ECO:0000256" key="1">
    <source>
        <dbReference type="ARBA" id="ARBA00022737"/>
    </source>
</evidence>
<dbReference type="OrthoDB" id="668540at2759"/>
<dbReference type="EMBL" id="CP097511">
    <property type="protein sequence ID" value="URE49160.1"/>
    <property type="molecule type" value="Genomic_DNA"/>
</dbReference>
<protein>
    <submittedName>
        <fullName evidence="6">Pumilio domain-containing protein C6G9.14</fullName>
    </submittedName>
</protein>
<gene>
    <name evidence="6" type="ORF">MUK42_15291</name>
</gene>
<evidence type="ECO:0000256" key="3">
    <source>
        <dbReference type="ARBA" id="ARBA00058490"/>
    </source>
</evidence>
<dbReference type="InterPro" id="IPR016024">
    <property type="entry name" value="ARM-type_fold"/>
</dbReference>
<comment type="function">
    <text evidence="3">Sequence-specific RNA-binding protein that regulates translation and mRNA stability by binding the 3'-UTR of target mRNAs.</text>
</comment>